<dbReference type="Proteomes" id="UP001295794">
    <property type="component" value="Unassembled WGS sequence"/>
</dbReference>
<reference evidence="2" key="1">
    <citation type="submission" date="2023-11" db="EMBL/GenBank/DDBJ databases">
        <authorList>
            <person name="De Vega J J."/>
            <person name="De Vega J J."/>
        </authorList>
    </citation>
    <scope>NUCLEOTIDE SEQUENCE</scope>
</reference>
<keyword evidence="3" id="KW-1185">Reference proteome</keyword>
<organism evidence="2 3">
    <name type="scientific">Mycena citricolor</name>
    <dbReference type="NCBI Taxonomy" id="2018698"/>
    <lineage>
        <taxon>Eukaryota</taxon>
        <taxon>Fungi</taxon>
        <taxon>Dikarya</taxon>
        <taxon>Basidiomycota</taxon>
        <taxon>Agaricomycotina</taxon>
        <taxon>Agaricomycetes</taxon>
        <taxon>Agaricomycetidae</taxon>
        <taxon>Agaricales</taxon>
        <taxon>Marasmiineae</taxon>
        <taxon>Mycenaceae</taxon>
        <taxon>Mycena</taxon>
    </lineage>
</organism>
<accession>A0AAD2H0Q1</accession>
<evidence type="ECO:0000313" key="2">
    <source>
        <dbReference type="EMBL" id="CAK5265999.1"/>
    </source>
</evidence>
<keyword evidence="1" id="KW-0812">Transmembrane</keyword>
<keyword evidence="1" id="KW-1133">Transmembrane helix</keyword>
<comment type="caution">
    <text evidence="2">The sequence shown here is derived from an EMBL/GenBank/DDBJ whole genome shotgun (WGS) entry which is preliminary data.</text>
</comment>
<proteinExistence type="predicted"/>
<evidence type="ECO:0000313" key="3">
    <source>
        <dbReference type="Proteomes" id="UP001295794"/>
    </source>
</evidence>
<dbReference type="AlphaFoldDB" id="A0AAD2H0Q1"/>
<protein>
    <submittedName>
        <fullName evidence="2">Uncharacterized protein</fullName>
    </submittedName>
</protein>
<evidence type="ECO:0000256" key="1">
    <source>
        <dbReference type="SAM" id="Phobius"/>
    </source>
</evidence>
<dbReference type="EMBL" id="CAVNYO010000105">
    <property type="protein sequence ID" value="CAK5265999.1"/>
    <property type="molecule type" value="Genomic_DNA"/>
</dbReference>
<keyword evidence="1" id="KW-0472">Membrane</keyword>
<feature type="transmembrane region" description="Helical" evidence="1">
    <location>
        <begin position="25"/>
        <end position="46"/>
    </location>
</feature>
<gene>
    <name evidence="2" type="ORF">MYCIT1_LOCUS7434</name>
</gene>
<sequence length="107" mass="11144">MTIFGRACSHGGCSPVSTGDGGPRFAFGVLVLVLVLGSAFFFSAVWPGGAARASAPSASRTFDLLGMQPMAQNWSLLSRVRWGCVGCGMRCIYAIAGGRRGRGRRSG</sequence>
<name>A0AAD2H0Q1_9AGAR</name>